<dbReference type="InterPro" id="IPR050103">
    <property type="entry name" value="Class-III_PLP-dep_AT"/>
</dbReference>
<dbReference type="Gene3D" id="3.90.1150.10">
    <property type="entry name" value="Aspartate Aminotransferase, domain 1"/>
    <property type="match status" value="1"/>
</dbReference>
<comment type="pathway">
    <text evidence="3">Amino-acid degradation; 4-aminobutanoate degradation.</text>
</comment>
<comment type="catalytic activity">
    <reaction evidence="1">
        <text>(S)-3-amino-2-methylpropanoate + 2-oxoglutarate = 2-methyl-3-oxopropanoate + L-glutamate</text>
        <dbReference type="Rhea" id="RHEA:13993"/>
        <dbReference type="ChEBI" id="CHEBI:16810"/>
        <dbReference type="ChEBI" id="CHEBI:29985"/>
        <dbReference type="ChEBI" id="CHEBI:57700"/>
        <dbReference type="ChEBI" id="CHEBI:58655"/>
        <dbReference type="EC" id="2.6.1.22"/>
    </reaction>
</comment>
<keyword evidence="9 16" id="KW-0663">Pyridoxal phosphate</keyword>
<dbReference type="GO" id="GO:0042802">
    <property type="term" value="F:identical protein binding"/>
    <property type="evidence" value="ECO:0007669"/>
    <property type="project" value="TreeGrafter"/>
</dbReference>
<evidence type="ECO:0000256" key="9">
    <source>
        <dbReference type="ARBA" id="ARBA00022898"/>
    </source>
</evidence>
<dbReference type="InterPro" id="IPR015422">
    <property type="entry name" value="PyrdxlP-dep_Trfase_small"/>
</dbReference>
<dbReference type="PANTHER" id="PTHR11986">
    <property type="entry name" value="AMINOTRANSFERASE CLASS III"/>
    <property type="match status" value="1"/>
</dbReference>
<name>A0A367YQS3_9ACTN</name>
<evidence type="ECO:0000313" key="18">
    <source>
        <dbReference type="EMBL" id="RCK68233.1"/>
    </source>
</evidence>
<keyword evidence="7 18" id="KW-0032">Aminotransferase</keyword>
<evidence type="ECO:0000256" key="4">
    <source>
        <dbReference type="ARBA" id="ARBA00008954"/>
    </source>
</evidence>
<dbReference type="InterPro" id="IPR015421">
    <property type="entry name" value="PyrdxlP-dep_Trfase_major"/>
</dbReference>
<dbReference type="PIRSF" id="PIRSF000521">
    <property type="entry name" value="Transaminase_4ab_Lys_Orn"/>
    <property type="match status" value="1"/>
</dbReference>
<organism evidence="18 19">
    <name type="scientific">Desertihabitans brevis</name>
    <dbReference type="NCBI Taxonomy" id="2268447"/>
    <lineage>
        <taxon>Bacteria</taxon>
        <taxon>Bacillati</taxon>
        <taxon>Actinomycetota</taxon>
        <taxon>Actinomycetes</taxon>
        <taxon>Propionibacteriales</taxon>
        <taxon>Propionibacteriaceae</taxon>
        <taxon>Desertihabitans</taxon>
    </lineage>
</organism>
<evidence type="ECO:0000256" key="1">
    <source>
        <dbReference type="ARBA" id="ARBA00001750"/>
    </source>
</evidence>
<evidence type="ECO:0000256" key="11">
    <source>
        <dbReference type="ARBA" id="ARBA00030204"/>
    </source>
</evidence>
<evidence type="ECO:0000256" key="14">
    <source>
        <dbReference type="ARBA" id="ARBA00048021"/>
    </source>
</evidence>
<evidence type="ECO:0000256" key="7">
    <source>
        <dbReference type="ARBA" id="ARBA00022576"/>
    </source>
</evidence>
<dbReference type="GO" id="GO:0030170">
    <property type="term" value="F:pyridoxal phosphate binding"/>
    <property type="evidence" value="ECO:0007669"/>
    <property type="project" value="InterPro"/>
</dbReference>
<reference evidence="18 19" key="1">
    <citation type="submission" date="2018-07" db="EMBL/GenBank/DDBJ databases">
        <title>Desertimonas flava gen. nov. sp. nov.</title>
        <authorList>
            <person name="Liu S."/>
        </authorList>
    </citation>
    <scope>NUCLEOTIDE SEQUENCE [LARGE SCALE GENOMIC DNA]</scope>
    <source>
        <strain evidence="18 19">16Sb5-5</strain>
    </source>
</reference>
<keyword evidence="19" id="KW-1185">Reference proteome</keyword>
<comment type="similarity">
    <text evidence="4 16">Belongs to the class-III pyridoxal-phosphate-dependent aminotransferase family.</text>
</comment>
<feature type="compositionally biased region" description="Low complexity" evidence="17">
    <location>
        <begin position="450"/>
        <end position="459"/>
    </location>
</feature>
<comment type="catalytic activity">
    <reaction evidence="14">
        <text>4-aminobutanoate + 2-oxoglutarate = succinate semialdehyde + L-glutamate</text>
        <dbReference type="Rhea" id="RHEA:23352"/>
        <dbReference type="ChEBI" id="CHEBI:16810"/>
        <dbReference type="ChEBI" id="CHEBI:29985"/>
        <dbReference type="ChEBI" id="CHEBI:57706"/>
        <dbReference type="ChEBI" id="CHEBI:59888"/>
        <dbReference type="EC" id="2.6.1.19"/>
    </reaction>
</comment>
<feature type="region of interest" description="Disordered" evidence="17">
    <location>
        <begin position="1"/>
        <end position="24"/>
    </location>
</feature>
<evidence type="ECO:0000313" key="19">
    <source>
        <dbReference type="Proteomes" id="UP000252770"/>
    </source>
</evidence>
<evidence type="ECO:0000256" key="15">
    <source>
        <dbReference type="ARBA" id="ARBA00050054"/>
    </source>
</evidence>
<dbReference type="Pfam" id="PF00202">
    <property type="entry name" value="Aminotran_3"/>
    <property type="match status" value="1"/>
</dbReference>
<evidence type="ECO:0000256" key="5">
    <source>
        <dbReference type="ARBA" id="ARBA00012876"/>
    </source>
</evidence>
<dbReference type="EC" id="2.6.1.22" evidence="5"/>
<evidence type="ECO:0000256" key="12">
    <source>
        <dbReference type="ARBA" id="ARBA00030857"/>
    </source>
</evidence>
<comment type="caution">
    <text evidence="18">The sequence shown here is derived from an EMBL/GenBank/DDBJ whole genome shotgun (WGS) entry which is preliminary data.</text>
</comment>
<dbReference type="InterPro" id="IPR049704">
    <property type="entry name" value="Aminotrans_3_PPA_site"/>
</dbReference>
<dbReference type="AlphaFoldDB" id="A0A367YQS3"/>
<dbReference type="EC" id="2.6.1.19" evidence="6"/>
<dbReference type="GO" id="GO:0034386">
    <property type="term" value="F:4-aminobutyrate:2-oxoglutarate transaminase activity"/>
    <property type="evidence" value="ECO:0007669"/>
    <property type="project" value="UniProtKB-EC"/>
</dbReference>
<keyword evidence="8 18" id="KW-0808">Transferase</keyword>
<dbReference type="GO" id="GO:0047298">
    <property type="term" value="F:(S)-3-amino-2-methylpropionate transaminase activity"/>
    <property type="evidence" value="ECO:0007669"/>
    <property type="project" value="UniProtKB-EC"/>
</dbReference>
<evidence type="ECO:0000256" key="6">
    <source>
        <dbReference type="ARBA" id="ARBA00012912"/>
    </source>
</evidence>
<dbReference type="PANTHER" id="PTHR11986:SF58">
    <property type="entry name" value="LEUCINE_METHIONINE RACEMASE"/>
    <property type="match status" value="1"/>
</dbReference>
<dbReference type="InterPro" id="IPR015424">
    <property type="entry name" value="PyrdxlP-dep_Trfase"/>
</dbReference>
<evidence type="ECO:0000256" key="8">
    <source>
        <dbReference type="ARBA" id="ARBA00022679"/>
    </source>
</evidence>
<dbReference type="Proteomes" id="UP000252770">
    <property type="component" value="Unassembled WGS sequence"/>
</dbReference>
<dbReference type="EMBL" id="QOUI01000013">
    <property type="protein sequence ID" value="RCK68233.1"/>
    <property type="molecule type" value="Genomic_DNA"/>
</dbReference>
<evidence type="ECO:0000256" key="10">
    <source>
        <dbReference type="ARBA" id="ARBA00029760"/>
    </source>
</evidence>
<dbReference type="SUPFAM" id="SSF53383">
    <property type="entry name" value="PLP-dependent transferases"/>
    <property type="match status" value="1"/>
</dbReference>
<dbReference type="PROSITE" id="PS00600">
    <property type="entry name" value="AA_TRANSFER_CLASS_3"/>
    <property type="match status" value="1"/>
</dbReference>
<evidence type="ECO:0000256" key="13">
    <source>
        <dbReference type="ARBA" id="ARBA00031787"/>
    </source>
</evidence>
<sequence>MTPFDGRPVPDLRTELPGPRTGEVVQRDHAVTSPSLPRAYPFAPLRGSGSVLEDVDGNLFLDFNAGIAVNATGHAHPRVVEAVQQQAGELLHYSASDFFLPIYSETAEALARVAPISGPTRVFLTNSGAEAVEGALKLVRHATGRSEVISFYGAFHGRTYGALSLTSSKAKYHAGFGPLLPGVHHVPYADPAKVAAGEPDTATFDALERLFRHDVDPREVAAVFVEPIQGEGGYIVPAEGWLRRLREVCDEHGILLVADEVQCGMGRTGRMWAIEHTGVEPDVLISAKGLASGLPLGAFVARAELMESWGTGTHGSTYGGSPVPCAAALATLAVIEEEGLLEHVATVGERVLEGLREIAERYPDVVVDVRGVGLMIGVQLCSGPVAAMVQQACFQRGLLVLEAGEDVVRMSPPLVVTAEQVETALRIVGEAVGEVADTVGPDLPSGGPGRPATAAGGGR</sequence>
<dbReference type="FunFam" id="3.40.640.10:FF:000013">
    <property type="entry name" value="4-aminobutyrate aminotransferase"/>
    <property type="match status" value="1"/>
</dbReference>
<proteinExistence type="inferred from homology"/>
<dbReference type="CDD" id="cd00610">
    <property type="entry name" value="OAT_like"/>
    <property type="match status" value="1"/>
</dbReference>
<evidence type="ECO:0000256" key="3">
    <source>
        <dbReference type="ARBA" id="ARBA00005176"/>
    </source>
</evidence>
<dbReference type="Gene3D" id="3.40.640.10">
    <property type="entry name" value="Type I PLP-dependent aspartate aminotransferase-like (Major domain)"/>
    <property type="match status" value="1"/>
</dbReference>
<accession>A0A367YQS3</accession>
<evidence type="ECO:0000256" key="2">
    <source>
        <dbReference type="ARBA" id="ARBA00001933"/>
    </source>
</evidence>
<comment type="cofactor">
    <cofactor evidence="2">
        <name>pyridoxal 5'-phosphate</name>
        <dbReference type="ChEBI" id="CHEBI:597326"/>
    </cofactor>
</comment>
<protein>
    <recommendedName>
        <fullName evidence="12">(S)-3-amino-2-methylpropionate transaminase</fullName>
        <ecNumber evidence="6">2.6.1.19</ecNumber>
        <ecNumber evidence="5">2.6.1.22</ecNumber>
    </recommendedName>
    <alternativeName>
        <fullName evidence="13">GABA aminotransferase</fullName>
    </alternativeName>
    <alternativeName>
        <fullName evidence="11">Gamma-amino-N-butyrate transaminase</fullName>
    </alternativeName>
    <alternativeName>
        <fullName evidence="15">Glutamate:succinic semialdehyde transaminase</fullName>
    </alternativeName>
    <alternativeName>
        <fullName evidence="10">L-AIBAT</fullName>
    </alternativeName>
</protein>
<evidence type="ECO:0000256" key="16">
    <source>
        <dbReference type="RuleBase" id="RU003560"/>
    </source>
</evidence>
<evidence type="ECO:0000256" key="17">
    <source>
        <dbReference type="SAM" id="MobiDB-lite"/>
    </source>
</evidence>
<feature type="region of interest" description="Disordered" evidence="17">
    <location>
        <begin position="438"/>
        <end position="459"/>
    </location>
</feature>
<dbReference type="InterPro" id="IPR005814">
    <property type="entry name" value="Aminotrans_3"/>
</dbReference>
<gene>
    <name evidence="18" type="ORF">DT076_17620</name>
</gene>